<feature type="domain" description="PKD-like" evidence="4">
    <location>
        <begin position="396"/>
        <end position="486"/>
    </location>
</feature>
<feature type="domain" description="PKD-like" evidence="4">
    <location>
        <begin position="1564"/>
        <end position="1643"/>
    </location>
</feature>
<feature type="domain" description="PKD-like" evidence="4">
    <location>
        <begin position="949"/>
        <end position="1028"/>
    </location>
</feature>
<sequence length="1736" mass="179494">MNRFVNIEIVFIFKLINERSAIYFVFWKDEMKKIILLFFLFIGLSVSSSAQTKPNLGTAADFTILAGTGIYNKDATKVSGNVGVWPGNIIQGFTAGMINGTQYSGDATAQKAQEDLQRAYANINDLATTPGKNLTGTSLSGQILGPGVYTFDNTTTLSGTINLDAANDPNAVFIFQVRGGLLTAASTTIKLLNNARRMNIFWQVADTVNIGTRSNMAGSILAKNSIRLGKDAVVNGGRLLSLESKVVLNKNNPVTTSTDLGITKTKSLGQNGVNPYSVGEEVTFTIVARNYGPINDYNVKIVDQLDIDLDYIGATARSSIAGKQVNTFTFNRDSRIFQWTTSEFKNGEVITLTLKVRIKNPGGIGNTATILGTVTDDNFENNSASIVPAICAKISNPGEITGPAQVCVGSNTSVFSVVAIPGVQSYTWIVPSGWKILPTADGEPPANSITVELPVSTPGNPVASEGIISVTVNNGCGDSEPSTLEVAATTLITLAPGSITTADPNGLNPCIRDTETYFTYQIDPVANASAYEWVVGTPGDSTDNGGWEIVTGQNTPQIRVKAGQEEVIISVRAKNSCGTSPARTLRIKPSLGNPAKPTAITGPSSVCVGSQSTLFTVTGAASDRYNWTVPAGWTLTGQGTNQIQVIAPVAAVNTQGTITVAAVNNCGTSEAIAIVVNAVGVISSGPITGLLTPCSSTTVTYRVNATGATSFAWKVTGNLELVGNTTRDSVSVLIKPGGGTLSVSLSNACGSSQEQSLNITPQIKLTAPTSIQAASIAPCAGTSGLTFTVTQVTGASGYNWQILGVNGQPAAEWEITAVSPDQKTITVTAGSELVNISVTATNNCGNSEVRTILVTPIKTPPLVPGAITGNTNVCAGSINLRYSIKTVSGATSYVWTVPTGWSITAGQGTTQITVKAGATEGFITVKSKNICGESSLASQKKVVPSTSRPSSPGNITAGKSTVCVNEANLSYSVAAIPGVTIYNWTVPEGWIITAGQTTNTITVTAGAKSGIIYVVAYNNCGPGPASVPLPVSVTSKPAAPTAITGETIPCNGSTGIKYTATAVPGATGYLWELPEGWTITAGAGTAEITVTTSTSGGALSVKAKNDCFESDPTTLTITPSSSEPIVLGEITGSSNVCRNQTDLIYNVTPVPNVSNYVWTVPSGWEITAGQGTSSIRVNAKTNSGTISVLPRNGCGAAASATSLAVIVTNEAAVAAGTISGDQQVCAGETNLNYSIDAVSGAASYIWEVPEADGWRIISGQGTTDITIQAGSKSGNITVKAVNGCGSGPASSFAVNLVSLPTEPLRIIGTREQCAGSSSQIYQVAAVNGAESYNWKVPQDWQIESGQGTNIIRVTAGQESGNVEVTVATACGNGLTGTLAVTAALETALVPGVIGGDSKALICSGQQNITYTIEPVPGAIAYRWNLEAATDWVITGGQGTTSIQVTVGAQPATISVQAINGCGISDASTITVHPGSSAEVPVDSIAGPAVVCANQTELTYSVAAVSGATGYTWSLPAGWKIMAGENTNKITVTAGSTAGTISVVAFNSCASSIPSTLLVSISSAPTAPLSIKDESSACTGLVYSIDAVVGATGYNWLVPEGWNITEGQGTVRIKVRAPEGSKEGIIKVATQTSTCTSALTSLTVNPNLGLSNLQVANVFSPNGDGVNDTWTITNIQNYSENEIVLINRWGSEVYKTKSYQNNWNGGNLTDGTYYYILKVKICDGAYTTQKGYVMIMR</sequence>
<dbReference type="NCBIfam" id="TIGR01451">
    <property type="entry name" value="B_ant_repeat"/>
    <property type="match status" value="1"/>
</dbReference>
<keyword evidence="2" id="KW-0732">Signal</keyword>
<evidence type="ECO:0000259" key="4">
    <source>
        <dbReference type="Pfam" id="PF19408"/>
    </source>
</evidence>
<feature type="domain" description="PKD-like" evidence="4">
    <location>
        <begin position="1037"/>
        <end position="1117"/>
    </location>
</feature>
<feature type="domain" description="PKD-like" evidence="4">
    <location>
        <begin position="1390"/>
        <end position="1471"/>
    </location>
</feature>
<feature type="domain" description="PKD-like" evidence="4">
    <location>
        <begin position="684"/>
        <end position="759"/>
    </location>
</feature>
<comment type="caution">
    <text evidence="5">The sequence shown here is derived from an EMBL/GenBank/DDBJ whole genome shotgun (WGS) entry which is preliminary data.</text>
</comment>
<evidence type="ECO:0000256" key="2">
    <source>
        <dbReference type="ARBA" id="ARBA00022729"/>
    </source>
</evidence>
<dbReference type="InterPro" id="IPR026466">
    <property type="entry name" value="Fim_isopep_form_D2_dom"/>
</dbReference>
<dbReference type="NCBIfam" id="TIGR04131">
    <property type="entry name" value="Bac_Flav_CTERM"/>
    <property type="match status" value="1"/>
</dbReference>
<organism evidence="5 6">
    <name type="scientific">Adhaeribacter arboris</name>
    <dbReference type="NCBI Taxonomy" id="2072846"/>
    <lineage>
        <taxon>Bacteria</taxon>
        <taxon>Pseudomonadati</taxon>
        <taxon>Bacteroidota</taxon>
        <taxon>Cytophagia</taxon>
        <taxon>Cytophagales</taxon>
        <taxon>Hymenobacteraceae</taxon>
        <taxon>Adhaeribacter</taxon>
    </lineage>
</organism>
<feature type="domain" description="PKD-like" evidence="4">
    <location>
        <begin position="1300"/>
        <end position="1380"/>
    </location>
</feature>
<feature type="domain" description="DUF11" evidence="3">
    <location>
        <begin position="259"/>
        <end position="386"/>
    </location>
</feature>
<name>A0A2T2YH73_9BACT</name>
<feature type="domain" description="PKD-like" evidence="4">
    <location>
        <begin position="1481"/>
        <end position="1557"/>
    </location>
</feature>
<dbReference type="InterPro" id="IPR021884">
    <property type="entry name" value="Ice-bd_prot"/>
</dbReference>
<feature type="domain" description="PKD-like" evidence="4">
    <location>
        <begin position="861"/>
        <end position="937"/>
    </location>
</feature>
<dbReference type="Pfam" id="PF19408">
    <property type="entry name" value="PKD_6"/>
    <property type="match status" value="14"/>
</dbReference>
<dbReference type="InterPro" id="IPR045829">
    <property type="entry name" value="PKD_6"/>
</dbReference>
<proteinExistence type="inferred from homology"/>
<feature type="domain" description="PKD-like" evidence="4">
    <location>
        <begin position="1126"/>
        <end position="1205"/>
    </location>
</feature>
<dbReference type="NCBIfam" id="TIGR04226">
    <property type="entry name" value="RrgB_K2N_iso_D2"/>
    <property type="match status" value="1"/>
</dbReference>
<dbReference type="InterPro" id="IPR026341">
    <property type="entry name" value="T9SS_type_B"/>
</dbReference>
<dbReference type="Pfam" id="PF01345">
    <property type="entry name" value="DUF11"/>
    <property type="match status" value="1"/>
</dbReference>
<dbReference type="Pfam" id="PF11999">
    <property type="entry name" value="Ice_binding"/>
    <property type="match status" value="1"/>
</dbReference>
<comment type="similarity">
    <text evidence="1">Belongs to the ice-binding protein family.</text>
</comment>
<evidence type="ECO:0000259" key="3">
    <source>
        <dbReference type="Pfam" id="PF01345"/>
    </source>
</evidence>
<keyword evidence="6" id="KW-1185">Reference proteome</keyword>
<dbReference type="Proteomes" id="UP000240357">
    <property type="component" value="Unassembled WGS sequence"/>
</dbReference>
<evidence type="ECO:0000313" key="6">
    <source>
        <dbReference type="Proteomes" id="UP000240357"/>
    </source>
</evidence>
<reference evidence="5 6" key="1">
    <citation type="submission" date="2018-03" db="EMBL/GenBank/DDBJ databases">
        <title>Adhaeribacter sp. HMF7605 Genome sequencing and assembly.</title>
        <authorList>
            <person name="Kang H."/>
            <person name="Kang J."/>
            <person name="Cha I."/>
            <person name="Kim H."/>
            <person name="Joh K."/>
        </authorList>
    </citation>
    <scope>NUCLEOTIDE SEQUENCE [LARGE SCALE GENOMIC DNA]</scope>
    <source>
        <strain evidence="5 6">HMF7605</strain>
    </source>
</reference>
<dbReference type="InterPro" id="IPR001434">
    <property type="entry name" value="OmcB-like_DUF11"/>
</dbReference>
<dbReference type="InterPro" id="IPR047589">
    <property type="entry name" value="DUF11_rpt"/>
</dbReference>
<evidence type="ECO:0000256" key="1">
    <source>
        <dbReference type="ARBA" id="ARBA00005445"/>
    </source>
</evidence>
<feature type="domain" description="PKD-like" evidence="4">
    <location>
        <begin position="508"/>
        <end position="587"/>
    </location>
</feature>
<feature type="domain" description="PKD-like" evidence="4">
    <location>
        <begin position="594"/>
        <end position="673"/>
    </location>
</feature>
<evidence type="ECO:0000313" key="5">
    <source>
        <dbReference type="EMBL" id="PSR54867.1"/>
    </source>
</evidence>
<dbReference type="Pfam" id="PF13585">
    <property type="entry name" value="CHU_C"/>
    <property type="match status" value="1"/>
</dbReference>
<protein>
    <submittedName>
        <fullName evidence="5">Uncharacterized protein</fullName>
    </submittedName>
</protein>
<accession>A0A2T2YH73</accession>
<dbReference type="EMBL" id="PYFT01000001">
    <property type="protein sequence ID" value="PSR54867.1"/>
    <property type="molecule type" value="Genomic_DNA"/>
</dbReference>
<gene>
    <name evidence="5" type="ORF">AHMF7605_15835</name>
</gene>
<feature type="domain" description="PKD-like" evidence="4">
    <location>
        <begin position="767"/>
        <end position="853"/>
    </location>
</feature>
<feature type="domain" description="PKD-like" evidence="4">
    <location>
        <begin position="1213"/>
        <end position="1294"/>
    </location>
</feature>